<dbReference type="HOGENOM" id="CLU_2059686_0_0_11"/>
<dbReference type="Proteomes" id="UP000002484">
    <property type="component" value="Chromosome"/>
</dbReference>
<dbReference type="EMBL" id="CP002299">
    <property type="protein sequence ID" value="ADP80585.1"/>
    <property type="molecule type" value="Genomic_DNA"/>
</dbReference>
<keyword evidence="2" id="KW-1185">Reference proteome</keyword>
<reference evidence="1 2" key="1">
    <citation type="submission" date="2010-10" db="EMBL/GenBank/DDBJ databases">
        <title>Complete sequence of Frankia sp. EuI1c.</title>
        <authorList>
            <consortium name="US DOE Joint Genome Institute"/>
            <person name="Lucas S."/>
            <person name="Copeland A."/>
            <person name="Lapidus A."/>
            <person name="Cheng J.-F."/>
            <person name="Bruce D."/>
            <person name="Goodwin L."/>
            <person name="Pitluck S."/>
            <person name="Chertkov O."/>
            <person name="Detter J.C."/>
            <person name="Han C."/>
            <person name="Tapia R."/>
            <person name="Land M."/>
            <person name="Hauser L."/>
            <person name="Jeffries C."/>
            <person name="Kyrpides N."/>
            <person name="Ivanova N."/>
            <person name="Mikhailova N."/>
            <person name="Beauchemin N."/>
            <person name="Sen A."/>
            <person name="Sur S.A."/>
            <person name="Gtari M."/>
            <person name="Wall L."/>
            <person name="Tisa L."/>
            <person name="Woyke T."/>
        </authorList>
    </citation>
    <scope>NUCLEOTIDE SEQUENCE [LARGE SCALE GENOMIC DNA]</scope>
    <source>
        <strain evidence="2">DSM 45817 / CECT 9037 / EuI1c</strain>
    </source>
</reference>
<evidence type="ECO:0000313" key="2">
    <source>
        <dbReference type="Proteomes" id="UP000002484"/>
    </source>
</evidence>
<dbReference type="OrthoDB" id="3688389at2"/>
<proteinExistence type="predicted"/>
<dbReference type="KEGG" id="fri:FraEuI1c_2551"/>
<evidence type="ECO:0000313" key="1">
    <source>
        <dbReference type="EMBL" id="ADP80585.1"/>
    </source>
</evidence>
<dbReference type="AlphaFoldDB" id="E3J3V2"/>
<name>E3J3V2_PSEI1</name>
<organism evidence="1 2">
    <name type="scientific">Pseudofrankia inefficax (strain DSM 45817 / CECT 9037 / DDB 130130 / EuI1c)</name>
    <name type="common">Frankia inefficax</name>
    <dbReference type="NCBI Taxonomy" id="298654"/>
    <lineage>
        <taxon>Bacteria</taxon>
        <taxon>Bacillati</taxon>
        <taxon>Actinomycetota</taxon>
        <taxon>Actinomycetes</taxon>
        <taxon>Frankiales</taxon>
        <taxon>Frankiaceae</taxon>
        <taxon>Pseudofrankia</taxon>
    </lineage>
</organism>
<dbReference type="STRING" id="298654.FraEuI1c_2551"/>
<gene>
    <name evidence="1" type="ordered locus">FraEuI1c_2551</name>
</gene>
<accession>E3J3V2</accession>
<dbReference type="RefSeq" id="WP_013423703.1">
    <property type="nucleotide sequence ID" value="NC_014666.1"/>
</dbReference>
<protein>
    <submittedName>
        <fullName evidence="1">Uncharacterized protein</fullName>
    </submittedName>
</protein>
<dbReference type="eggNOG" id="ENOG5033JAU">
    <property type="taxonomic scope" value="Bacteria"/>
</dbReference>
<sequence length="117" mass="12744">MIRLTDRARAALRDGEMIVFDWAALGVCCGCTGHPWLRTAPRAVALRSRRLRPVAADPAGSVLAHPRAYPDLVGRDVVVDCRHRFGFRRFSSDLPQGLDLTGRHARPVSTAGSGGRV</sequence>
<dbReference type="InParanoid" id="E3J3V2"/>